<accession>A0A316YEY9</accession>
<name>A0A316YEY9_9BASI</name>
<keyword evidence="4" id="KW-1185">Reference proteome</keyword>
<organism evidence="3 4">
    <name type="scientific">Acaromyces ingoldii</name>
    <dbReference type="NCBI Taxonomy" id="215250"/>
    <lineage>
        <taxon>Eukaryota</taxon>
        <taxon>Fungi</taxon>
        <taxon>Dikarya</taxon>
        <taxon>Basidiomycota</taxon>
        <taxon>Ustilaginomycotina</taxon>
        <taxon>Exobasidiomycetes</taxon>
        <taxon>Exobasidiales</taxon>
        <taxon>Cryptobasidiaceae</taxon>
        <taxon>Acaromyces</taxon>
    </lineage>
</organism>
<feature type="chain" id="PRO_5016458637" evidence="2">
    <location>
        <begin position="18"/>
        <end position="185"/>
    </location>
</feature>
<feature type="coiled-coil region" evidence="1">
    <location>
        <begin position="90"/>
        <end position="124"/>
    </location>
</feature>
<keyword evidence="2" id="KW-0732">Signal</keyword>
<gene>
    <name evidence="3" type="ORF">FA10DRAFT_296452</name>
</gene>
<dbReference type="GeneID" id="37046415"/>
<evidence type="ECO:0000313" key="4">
    <source>
        <dbReference type="Proteomes" id="UP000245768"/>
    </source>
</evidence>
<proteinExistence type="predicted"/>
<evidence type="ECO:0000256" key="1">
    <source>
        <dbReference type="SAM" id="Coils"/>
    </source>
</evidence>
<evidence type="ECO:0000256" key="2">
    <source>
        <dbReference type="SAM" id="SignalP"/>
    </source>
</evidence>
<evidence type="ECO:0000313" key="3">
    <source>
        <dbReference type="EMBL" id="PWN87762.1"/>
    </source>
</evidence>
<reference evidence="3 4" key="1">
    <citation type="journal article" date="2018" name="Mol. Biol. Evol.">
        <title>Broad Genomic Sampling Reveals a Smut Pathogenic Ancestry of the Fungal Clade Ustilaginomycotina.</title>
        <authorList>
            <person name="Kijpornyongpan T."/>
            <person name="Mondo S.J."/>
            <person name="Barry K."/>
            <person name="Sandor L."/>
            <person name="Lee J."/>
            <person name="Lipzen A."/>
            <person name="Pangilinan J."/>
            <person name="LaButti K."/>
            <person name="Hainaut M."/>
            <person name="Henrissat B."/>
            <person name="Grigoriev I.V."/>
            <person name="Spatafora J.W."/>
            <person name="Aime M.C."/>
        </authorList>
    </citation>
    <scope>NUCLEOTIDE SEQUENCE [LARGE SCALE GENOMIC DNA]</scope>
    <source>
        <strain evidence="3 4">MCA 4198</strain>
    </source>
</reference>
<dbReference type="EMBL" id="KZ819639">
    <property type="protein sequence ID" value="PWN87762.1"/>
    <property type="molecule type" value="Genomic_DNA"/>
</dbReference>
<dbReference type="InParanoid" id="A0A316YEY9"/>
<sequence>MRVVQLFILLLALAVFALVTVSMDAHIHKDIDGPGESSFGEPPRSLEEELKSLLDEEAEVKAFWEDAVERVRLTTTLYKNASPVENKYTIKHEEDVRKRYEKEMKRLAIRIAEIGEDIEKKQKQHENVLDDLEKGFTDKLNIKDIRQRKPERALDNIEERFERINLKIEDQGKAGISRKRKRKDH</sequence>
<keyword evidence="1" id="KW-0175">Coiled coil</keyword>
<protein>
    <submittedName>
        <fullName evidence="3">Uncharacterized protein</fullName>
    </submittedName>
</protein>
<dbReference type="RefSeq" id="XP_025374960.1">
    <property type="nucleotide sequence ID" value="XM_025524499.1"/>
</dbReference>
<dbReference type="Proteomes" id="UP000245768">
    <property type="component" value="Unassembled WGS sequence"/>
</dbReference>
<feature type="signal peptide" evidence="2">
    <location>
        <begin position="1"/>
        <end position="17"/>
    </location>
</feature>
<dbReference type="AlphaFoldDB" id="A0A316YEY9"/>